<evidence type="ECO:0000313" key="2">
    <source>
        <dbReference type="Proteomes" id="UP000033754"/>
    </source>
</evidence>
<gene>
    <name evidence="1" type="ORF">EPHNCH_1227</name>
</gene>
<organism evidence="1 2">
    <name type="scientific">Anaplasma phagocytophilum str. NCH-1</name>
    <dbReference type="NCBI Taxonomy" id="1359161"/>
    <lineage>
        <taxon>Bacteria</taxon>
        <taxon>Pseudomonadati</taxon>
        <taxon>Pseudomonadota</taxon>
        <taxon>Alphaproteobacteria</taxon>
        <taxon>Rickettsiales</taxon>
        <taxon>Anaplasmataceae</taxon>
        <taxon>Anaplasma</taxon>
        <taxon>phagocytophilum group</taxon>
    </lineage>
</organism>
<dbReference type="Proteomes" id="UP000033754">
    <property type="component" value="Unassembled WGS sequence"/>
</dbReference>
<dbReference type="EMBL" id="LANT01000008">
    <property type="protein sequence ID" value="KJV63037.1"/>
    <property type="molecule type" value="Genomic_DNA"/>
</dbReference>
<accession>A0A0F3N5S0</accession>
<reference evidence="1 2" key="1">
    <citation type="submission" date="2015-01" db="EMBL/GenBank/DDBJ databases">
        <title>Genome Sequencing of Rickettsiales.</title>
        <authorList>
            <person name="Daugherty S.C."/>
            <person name="Su Q."/>
            <person name="Abolude K."/>
            <person name="Beier-Sexton M."/>
            <person name="Carlyon J.A."/>
            <person name="Carter R."/>
            <person name="Day N.P."/>
            <person name="Dumler S.J."/>
            <person name="Dyachenko V."/>
            <person name="Godinez A."/>
            <person name="Kurtti T.J."/>
            <person name="Lichay M."/>
            <person name="Mullins K.E."/>
            <person name="Ott S."/>
            <person name="Pappas-Brown V."/>
            <person name="Paris D.H."/>
            <person name="Patel P."/>
            <person name="Richards A.L."/>
            <person name="Sadzewicz L."/>
            <person name="Sears K."/>
            <person name="Seidman D."/>
            <person name="Sengamalay N."/>
            <person name="Stenos J."/>
            <person name="Tallon L.J."/>
            <person name="Vincent G."/>
            <person name="Fraser C.M."/>
            <person name="Munderloh U."/>
            <person name="Dunning-Hotopp J.C."/>
        </authorList>
    </citation>
    <scope>NUCLEOTIDE SEQUENCE [LARGE SCALE GENOMIC DNA]</scope>
    <source>
        <strain evidence="1 2">NCH-1</strain>
    </source>
</reference>
<dbReference type="PATRIC" id="fig|1359161.3.peg.1396"/>
<sequence>MPVYSNFCEVSETYPLRCDQLFAVVYGVLLRSEVFLRNL</sequence>
<comment type="caution">
    <text evidence="1">The sequence shown here is derived from an EMBL/GenBank/DDBJ whole genome shotgun (WGS) entry which is preliminary data.</text>
</comment>
<proteinExistence type="predicted"/>
<evidence type="ECO:0000313" key="1">
    <source>
        <dbReference type="EMBL" id="KJV63037.1"/>
    </source>
</evidence>
<name>A0A0F3N5S0_ANAPH</name>
<dbReference type="AlphaFoldDB" id="A0A0F3N5S0"/>
<protein>
    <submittedName>
        <fullName evidence="1">Uncharacterized protein</fullName>
    </submittedName>
</protein>